<accession>A0ABN6DID9</accession>
<evidence type="ECO:0000313" key="2">
    <source>
        <dbReference type="Proteomes" id="UP000677515"/>
    </source>
</evidence>
<gene>
    <name evidence="1" type="ORF">ERHA53_18320</name>
</gene>
<organism evidence="1 2">
    <name type="scientific">Erwinia rhapontici</name>
    <name type="common">Pectobacterium rhapontici</name>
    <dbReference type="NCBI Taxonomy" id="55212"/>
    <lineage>
        <taxon>Bacteria</taxon>
        <taxon>Pseudomonadati</taxon>
        <taxon>Pseudomonadota</taxon>
        <taxon>Gammaproteobacteria</taxon>
        <taxon>Enterobacterales</taxon>
        <taxon>Erwiniaceae</taxon>
        <taxon>Erwinia</taxon>
    </lineage>
</organism>
<evidence type="ECO:0008006" key="3">
    <source>
        <dbReference type="Google" id="ProtNLM"/>
    </source>
</evidence>
<proteinExistence type="predicted"/>
<dbReference type="Proteomes" id="UP000677515">
    <property type="component" value="Chromosome"/>
</dbReference>
<dbReference type="RefSeq" id="WP_171149654.1">
    <property type="nucleotide sequence ID" value="NZ_AP024329.1"/>
</dbReference>
<protein>
    <recommendedName>
        <fullName evidence="3">Acyl carrier protein</fullName>
    </recommendedName>
</protein>
<sequence>MDFNDIISLLNEIGIPADVLDEADGSWQLRRDLALSSAETVALQARLQQQTGRQFSLWGSNDYTLDEIIALGN</sequence>
<reference evidence="1 2" key="1">
    <citation type="submission" date="2021-01" db="EMBL/GenBank/DDBJ databases">
        <title>Complete genome sequence of Erwinia rhapontici MAFF 311153.</title>
        <authorList>
            <person name="Morohoshi T."/>
            <person name="Someya N."/>
        </authorList>
    </citation>
    <scope>NUCLEOTIDE SEQUENCE [LARGE SCALE GENOMIC DNA]</scope>
    <source>
        <strain evidence="1 2">MAFF 311153</strain>
    </source>
</reference>
<evidence type="ECO:0000313" key="1">
    <source>
        <dbReference type="EMBL" id="BCQ34489.1"/>
    </source>
</evidence>
<keyword evidence="2" id="KW-1185">Reference proteome</keyword>
<dbReference type="EMBL" id="AP024329">
    <property type="protein sequence ID" value="BCQ34489.1"/>
    <property type="molecule type" value="Genomic_DNA"/>
</dbReference>
<name>A0ABN6DID9_ERWRD</name>